<accession>Q9BXV7</accession>
<organism evidence="1">
    <name type="scientific">Homo sapiens</name>
    <name type="common">Human</name>
    <dbReference type="NCBI Taxonomy" id="9606"/>
    <lineage>
        <taxon>Eukaryota</taxon>
        <taxon>Metazoa</taxon>
        <taxon>Chordata</taxon>
        <taxon>Craniata</taxon>
        <taxon>Vertebrata</taxon>
        <taxon>Euteleostomi</taxon>
        <taxon>Mammalia</taxon>
        <taxon>Eutheria</taxon>
        <taxon>Euarchontoglires</taxon>
        <taxon>Primates</taxon>
        <taxon>Haplorrhini</taxon>
        <taxon>Catarrhini</taxon>
        <taxon>Hominidae</taxon>
        <taxon>Homo</taxon>
    </lineage>
</organism>
<protein>
    <submittedName>
        <fullName evidence="1">PNAS-130</fullName>
    </submittedName>
</protein>
<proteinExistence type="evidence at transcript level"/>
<reference evidence="1" key="1">
    <citation type="submission" date="2000-06" db="EMBL/GenBank/DDBJ databases">
        <title>Human acute promyelocytic leukemia cell line NB4's apoptosis/differentiation related genes.</title>
        <authorList>
            <person name="Yu W.-Q."/>
            <person name="Sun B.-Z."/>
            <person name="Chai Y.-B."/>
            <person name="Zhu F."/>
            <person name="Liu X.-S."/>
            <person name="Li Z."/>
            <person name="Lu F."/>
            <person name="Yan W."/>
            <person name="Yang H."/>
            <person name="Zhao Z.-L."/>
        </authorList>
    </citation>
    <scope>NUCLEOTIDE SEQUENCE</scope>
</reference>
<dbReference type="AlphaFoldDB" id="Q9BXV7"/>
<sequence length="37" mass="4077">MFPVSSGCFQEQQETNKSLILLLQGSTEVSSLQIFSV</sequence>
<dbReference type="EMBL" id="AF277188">
    <property type="protein sequence ID" value="AAK07546.1"/>
    <property type="molecule type" value="mRNA"/>
</dbReference>
<evidence type="ECO:0000313" key="1">
    <source>
        <dbReference type="EMBL" id="AAK07546.1"/>
    </source>
</evidence>
<name>Q9BXV7_HUMAN</name>